<dbReference type="Proteomes" id="UP000270094">
    <property type="component" value="Unassembled WGS sequence"/>
</dbReference>
<reference evidence="1 2" key="1">
    <citation type="submission" date="2018-11" db="EMBL/GenBank/DDBJ databases">
        <authorList>
            <consortium name="Pathogen Informatics"/>
        </authorList>
    </citation>
    <scope>NUCLEOTIDE SEQUENCE [LARGE SCALE GENOMIC DNA]</scope>
</reference>
<dbReference type="AlphaFoldDB" id="A0A3P7IFU8"/>
<sequence>MCEVASTKFHSSNEPVPISALFGHMLALKPFDYTPTETASLTSESSDMAMEVDVKPSCSTRVVGKLEIPVSCLFWLDSGMIRFGRVDKVPLIPATSHSRTFNGNLSGVHCRWSHTSLRWHGVWVSRR</sequence>
<evidence type="ECO:0000313" key="2">
    <source>
        <dbReference type="Proteomes" id="UP000270094"/>
    </source>
</evidence>
<gene>
    <name evidence="1" type="ORF">SVUK_LOCUS6838</name>
</gene>
<organism evidence="1 2">
    <name type="scientific">Strongylus vulgaris</name>
    <name type="common">Blood worm</name>
    <dbReference type="NCBI Taxonomy" id="40348"/>
    <lineage>
        <taxon>Eukaryota</taxon>
        <taxon>Metazoa</taxon>
        <taxon>Ecdysozoa</taxon>
        <taxon>Nematoda</taxon>
        <taxon>Chromadorea</taxon>
        <taxon>Rhabditida</taxon>
        <taxon>Rhabditina</taxon>
        <taxon>Rhabditomorpha</taxon>
        <taxon>Strongyloidea</taxon>
        <taxon>Strongylidae</taxon>
        <taxon>Strongylus</taxon>
    </lineage>
</organism>
<dbReference type="EMBL" id="UYYB01022345">
    <property type="protein sequence ID" value="VDM71840.1"/>
    <property type="molecule type" value="Genomic_DNA"/>
</dbReference>
<accession>A0A3P7IFU8</accession>
<keyword evidence="2" id="KW-1185">Reference proteome</keyword>
<dbReference type="OrthoDB" id="10555684at2759"/>
<evidence type="ECO:0000313" key="1">
    <source>
        <dbReference type="EMBL" id="VDM71840.1"/>
    </source>
</evidence>
<name>A0A3P7IFU8_STRVU</name>
<proteinExistence type="predicted"/>
<protein>
    <submittedName>
        <fullName evidence="1">Uncharacterized protein</fullName>
    </submittedName>
</protein>